<feature type="transmembrane region" description="Helical" evidence="8">
    <location>
        <begin position="38"/>
        <end position="58"/>
    </location>
</feature>
<dbReference type="PANTHER" id="PTHR21143">
    <property type="entry name" value="INVERTEBRATE GUSTATORY RECEPTOR"/>
    <property type="match status" value="1"/>
</dbReference>
<dbReference type="AlphaFoldDB" id="A0A182PE79"/>
<evidence type="ECO:0000256" key="7">
    <source>
        <dbReference type="ARBA" id="ARBA00023224"/>
    </source>
</evidence>
<evidence type="ECO:0000256" key="1">
    <source>
        <dbReference type="ARBA" id="ARBA00004651"/>
    </source>
</evidence>
<feature type="transmembrane region" description="Helical" evidence="8">
    <location>
        <begin position="158"/>
        <end position="181"/>
    </location>
</feature>
<comment type="subcellular location">
    <subcellularLocation>
        <location evidence="1">Cell membrane</location>
        <topology evidence="1">Multi-pass membrane protein</topology>
    </subcellularLocation>
</comment>
<keyword evidence="3 8" id="KW-0812">Transmembrane</keyword>
<dbReference type="GO" id="GO:0007165">
    <property type="term" value="P:signal transduction"/>
    <property type="evidence" value="ECO:0007669"/>
    <property type="project" value="UniProtKB-KW"/>
</dbReference>
<feature type="transmembrane region" description="Helical" evidence="8">
    <location>
        <begin position="281"/>
        <end position="304"/>
    </location>
</feature>
<feature type="transmembrane region" description="Helical" evidence="8">
    <location>
        <begin position="699"/>
        <end position="718"/>
    </location>
</feature>
<evidence type="ECO:0000256" key="6">
    <source>
        <dbReference type="ARBA" id="ARBA00023170"/>
    </source>
</evidence>
<feature type="transmembrane region" description="Helical" evidence="8">
    <location>
        <begin position="606"/>
        <end position="627"/>
    </location>
</feature>
<keyword evidence="10" id="KW-1185">Reference proteome</keyword>
<feature type="transmembrane region" description="Helical" evidence="8">
    <location>
        <begin position="773"/>
        <end position="792"/>
    </location>
</feature>
<dbReference type="GO" id="GO:0030425">
    <property type="term" value="C:dendrite"/>
    <property type="evidence" value="ECO:0007669"/>
    <property type="project" value="TreeGrafter"/>
</dbReference>
<feature type="transmembrane region" description="Helical" evidence="8">
    <location>
        <begin position="6"/>
        <end position="26"/>
    </location>
</feature>
<dbReference type="STRING" id="199890.A0A182PE79"/>
<dbReference type="VEuPathDB" id="VectorBase:AEPI005234"/>
<dbReference type="Pfam" id="PF08395">
    <property type="entry name" value="7tm_7"/>
    <property type="match status" value="4"/>
</dbReference>
<keyword evidence="5 8" id="KW-0472">Membrane</keyword>
<organism evidence="9 10">
    <name type="scientific">Anopheles epiroticus</name>
    <dbReference type="NCBI Taxonomy" id="199890"/>
    <lineage>
        <taxon>Eukaryota</taxon>
        <taxon>Metazoa</taxon>
        <taxon>Ecdysozoa</taxon>
        <taxon>Arthropoda</taxon>
        <taxon>Hexapoda</taxon>
        <taxon>Insecta</taxon>
        <taxon>Pterygota</taxon>
        <taxon>Neoptera</taxon>
        <taxon>Endopterygota</taxon>
        <taxon>Diptera</taxon>
        <taxon>Nematocera</taxon>
        <taxon>Culicoidea</taxon>
        <taxon>Culicidae</taxon>
        <taxon>Anophelinae</taxon>
        <taxon>Anopheles</taxon>
    </lineage>
</organism>
<accession>A0A182PE79</accession>
<feature type="transmembrane region" description="Helical" evidence="8">
    <location>
        <begin position="570"/>
        <end position="594"/>
    </location>
</feature>
<reference evidence="9" key="2">
    <citation type="submission" date="2020-05" db="UniProtKB">
        <authorList>
            <consortium name="EnsemblMetazoa"/>
        </authorList>
    </citation>
    <scope>IDENTIFICATION</scope>
    <source>
        <strain evidence="9">Epiroticus2</strain>
    </source>
</reference>
<evidence type="ECO:0000256" key="3">
    <source>
        <dbReference type="ARBA" id="ARBA00022692"/>
    </source>
</evidence>
<dbReference type="GO" id="GO:0043025">
    <property type="term" value="C:neuronal cell body"/>
    <property type="evidence" value="ECO:0007669"/>
    <property type="project" value="TreeGrafter"/>
</dbReference>
<keyword evidence="6" id="KW-0675">Receptor</keyword>
<proteinExistence type="predicted"/>
<dbReference type="GO" id="GO:0007635">
    <property type="term" value="P:chemosensory behavior"/>
    <property type="evidence" value="ECO:0007669"/>
    <property type="project" value="TreeGrafter"/>
</dbReference>
<feature type="transmembrane region" description="Helical" evidence="8">
    <location>
        <begin position="500"/>
        <end position="522"/>
    </location>
</feature>
<dbReference type="GO" id="GO:0008049">
    <property type="term" value="P:male courtship behavior"/>
    <property type="evidence" value="ECO:0007669"/>
    <property type="project" value="TreeGrafter"/>
</dbReference>
<evidence type="ECO:0008006" key="11">
    <source>
        <dbReference type="Google" id="ProtNLM"/>
    </source>
</evidence>
<evidence type="ECO:0000313" key="9">
    <source>
        <dbReference type="EnsemblMetazoa" id="AEPI005234-PA"/>
    </source>
</evidence>
<name>A0A182PE79_9DIPT</name>
<feature type="transmembrane region" description="Helical" evidence="8">
    <location>
        <begin position="70"/>
        <end position="95"/>
    </location>
</feature>
<feature type="transmembrane region" description="Helical" evidence="8">
    <location>
        <begin position="900"/>
        <end position="920"/>
    </location>
</feature>
<reference evidence="10" key="1">
    <citation type="submission" date="2013-03" db="EMBL/GenBank/DDBJ databases">
        <title>The Genome Sequence of Anopheles epiroticus epiroticus2.</title>
        <authorList>
            <consortium name="The Broad Institute Genomics Platform"/>
            <person name="Neafsey D.E."/>
            <person name="Howell P."/>
            <person name="Walker B."/>
            <person name="Young S.K."/>
            <person name="Zeng Q."/>
            <person name="Gargeya S."/>
            <person name="Fitzgerald M."/>
            <person name="Haas B."/>
            <person name="Abouelleil A."/>
            <person name="Allen A.W."/>
            <person name="Alvarado L."/>
            <person name="Arachchi H.M."/>
            <person name="Berlin A.M."/>
            <person name="Chapman S.B."/>
            <person name="Gainer-Dewar J."/>
            <person name="Goldberg J."/>
            <person name="Griggs A."/>
            <person name="Gujja S."/>
            <person name="Hansen M."/>
            <person name="Howarth C."/>
            <person name="Imamovic A."/>
            <person name="Ireland A."/>
            <person name="Larimer J."/>
            <person name="McCowan C."/>
            <person name="Murphy C."/>
            <person name="Pearson M."/>
            <person name="Poon T.W."/>
            <person name="Priest M."/>
            <person name="Roberts A."/>
            <person name="Saif S."/>
            <person name="Shea T."/>
            <person name="Sisk P."/>
            <person name="Sykes S."/>
            <person name="Wortman J."/>
            <person name="Nusbaum C."/>
            <person name="Birren B."/>
        </authorList>
    </citation>
    <scope>NUCLEOTIDE SEQUENCE [LARGE SCALE GENOMIC DNA]</scope>
    <source>
        <strain evidence="10">Epiroticus2</strain>
    </source>
</reference>
<sequence>MKIFQLLVSFCYLKAVLLGVVPFRLQRSTLTIEFRRQLLVYCLAIALIGPSTRFWIYMNNFLASLLTMTVTFLTIMLMQFWDVILLIVSPCYLLLHHAKVKQLFELLVQLHRNPLTKGTFLFRVWFRKCFLFNLSYDAVNVTALLLNIVLSNSSENDAYVLLLASSLLCMLTKSTVMTIMYSSAQYTHVYVVKLKQLLQAERISASPVQQEQTRRSHHGPVGLMEFYDLLACVCETLNELFGVPLFTYLIMVVVHMTIICYVTLTRLLVQRKSFEPMNMILIGMELIWTAYDLLCLMKIVGTFAKTREELLDGFAPLCHMIAVNSQEQSVKMKWFEFLATLVYLKTVLFGVVPFRLHRSTLELEFRRELSLYCFAIAFCGPILRIWTYLSTFFQASGITVAFYTAIFFEVLEVTLMIVPPCVLLFHHTKVKQLFDLLVNLHRNPLTEATFPLRRWFRKCLLFNLGHDGVYWLNVVLNVILPGGKVQDNYTKLLLSGAVSLLTKSAVLTITYCSAQYLSMALVELKNQLLSMRIASSPVHQERIRQLHHGRAGYMEFYEQLWQLCKCMNELFAVPLMIYLLISITHITFVCFIALTKVLVKLTYTNAYMIIIAAIGILWNLLDLMWLMRIVGTFDEAMEEYIMISTNRLNDLLSRLASSTDHYQQDAVRCLHSGQYGLMELYEQLWKASNTANELFGPPLLAYLATAFLRNTMMYYALWYRLASVYNDSEFSFTAPLALIDVFWVTVDLLFLMRVVGSCGQMQQELINDKVVNGMLLFSTFIATVLGYLTVVYDRKRQELRVSTFLVIYSIVIAILCTSTYQSTQFLFSDTRYQNGFRESAVNKTISAIQGQVVLHTFLTALVRRYKKRYEIAQLMRDLFQLKRELFSATELSQRWMKLRILRKITISQLIVMGSFGLATLEVIATGEEGIAGELISLCIFYYPKVTVICSVSLYYAVMMFLQNLHFALNERLKQLVVENARGSGDDVRGYARMQHSVYVRSKLNYLTDARCRIMACCAKTHNLYQQMLLSCNFLCMTFIVSQSRKTQKLLLRLNLSPMDHKLKQSIAASVTNYLIILIQFEMAIEQ</sequence>
<evidence type="ECO:0000256" key="8">
    <source>
        <dbReference type="SAM" id="Phobius"/>
    </source>
</evidence>
<dbReference type="PANTHER" id="PTHR21143:SF133">
    <property type="entry name" value="GUSTATORY AND PHEROMONE RECEPTOR 32A-RELATED"/>
    <property type="match status" value="1"/>
</dbReference>
<dbReference type="InterPro" id="IPR013604">
    <property type="entry name" value="7TM_chemorcpt"/>
</dbReference>
<evidence type="ECO:0000256" key="2">
    <source>
        <dbReference type="ARBA" id="ARBA00022475"/>
    </source>
</evidence>
<feature type="transmembrane region" description="Helical" evidence="8">
    <location>
        <begin position="369"/>
        <end position="389"/>
    </location>
</feature>
<feature type="transmembrane region" description="Helical" evidence="8">
    <location>
        <begin position="730"/>
        <end position="752"/>
    </location>
</feature>
<evidence type="ECO:0000313" key="10">
    <source>
        <dbReference type="Proteomes" id="UP000075885"/>
    </source>
</evidence>
<feature type="transmembrane region" description="Helical" evidence="8">
    <location>
        <begin position="337"/>
        <end position="357"/>
    </location>
</feature>
<dbReference type="EnsemblMetazoa" id="AEPI005234-RA">
    <property type="protein sequence ID" value="AEPI005234-PA"/>
    <property type="gene ID" value="AEPI005234"/>
</dbReference>
<keyword evidence="7" id="KW-0807">Transducer</keyword>
<dbReference type="Proteomes" id="UP000075885">
    <property type="component" value="Unassembled WGS sequence"/>
</dbReference>
<dbReference type="GO" id="GO:0050909">
    <property type="term" value="P:sensory perception of taste"/>
    <property type="evidence" value="ECO:0007669"/>
    <property type="project" value="InterPro"/>
</dbReference>
<evidence type="ECO:0000256" key="4">
    <source>
        <dbReference type="ARBA" id="ARBA00022989"/>
    </source>
</evidence>
<dbReference type="GO" id="GO:0030424">
    <property type="term" value="C:axon"/>
    <property type="evidence" value="ECO:0007669"/>
    <property type="project" value="TreeGrafter"/>
</dbReference>
<keyword evidence="2" id="KW-1003">Cell membrane</keyword>
<keyword evidence="4 8" id="KW-1133">Transmembrane helix</keyword>
<dbReference type="GO" id="GO:0005886">
    <property type="term" value="C:plasma membrane"/>
    <property type="evidence" value="ECO:0007669"/>
    <property type="project" value="UniProtKB-SubCell"/>
</dbReference>
<feature type="transmembrane region" description="Helical" evidence="8">
    <location>
        <begin position="940"/>
        <end position="961"/>
    </location>
</feature>
<feature type="transmembrane region" description="Helical" evidence="8">
    <location>
        <begin position="804"/>
        <end position="827"/>
    </location>
</feature>
<feature type="transmembrane region" description="Helical" evidence="8">
    <location>
        <begin position="401"/>
        <end position="425"/>
    </location>
</feature>
<evidence type="ECO:0000256" key="5">
    <source>
        <dbReference type="ARBA" id="ARBA00023136"/>
    </source>
</evidence>
<protein>
    <recommendedName>
        <fullName evidence="11">Gustatory receptor</fullName>
    </recommendedName>
</protein>
<feature type="transmembrane region" description="Helical" evidence="8">
    <location>
        <begin position="245"/>
        <end position="269"/>
    </location>
</feature>